<dbReference type="GO" id="GO:0008270">
    <property type="term" value="F:zinc ion binding"/>
    <property type="evidence" value="ECO:0007669"/>
    <property type="project" value="InterPro"/>
</dbReference>
<proteinExistence type="predicted"/>
<protein>
    <recommendedName>
        <fullName evidence="4">Zn(2)-C6 fungal-type domain-containing protein</fullName>
    </recommendedName>
</protein>
<accession>A0AA39X288</accession>
<dbReference type="PROSITE" id="PS00463">
    <property type="entry name" value="ZN2_CY6_FUNGAL_1"/>
    <property type="match status" value="1"/>
</dbReference>
<evidence type="ECO:0000259" key="4">
    <source>
        <dbReference type="PROSITE" id="PS50048"/>
    </source>
</evidence>
<dbReference type="Pfam" id="PF04082">
    <property type="entry name" value="Fungal_trans"/>
    <property type="match status" value="1"/>
</dbReference>
<dbReference type="InterPro" id="IPR004507">
    <property type="entry name" value="UbiX-like"/>
</dbReference>
<organism evidence="5 6">
    <name type="scientific">Immersiella caudata</name>
    <dbReference type="NCBI Taxonomy" id="314043"/>
    <lineage>
        <taxon>Eukaryota</taxon>
        <taxon>Fungi</taxon>
        <taxon>Dikarya</taxon>
        <taxon>Ascomycota</taxon>
        <taxon>Pezizomycotina</taxon>
        <taxon>Sordariomycetes</taxon>
        <taxon>Sordariomycetidae</taxon>
        <taxon>Sordariales</taxon>
        <taxon>Lasiosphaeriaceae</taxon>
        <taxon>Immersiella</taxon>
    </lineage>
</organism>
<keyword evidence="1" id="KW-0479">Metal-binding</keyword>
<dbReference type="GO" id="GO:0003677">
    <property type="term" value="F:DNA binding"/>
    <property type="evidence" value="ECO:0007669"/>
    <property type="project" value="InterPro"/>
</dbReference>
<evidence type="ECO:0000256" key="3">
    <source>
        <dbReference type="SAM" id="MobiDB-lite"/>
    </source>
</evidence>
<dbReference type="SUPFAM" id="SSF57701">
    <property type="entry name" value="Zn2/Cys6 DNA-binding domain"/>
    <property type="match status" value="1"/>
</dbReference>
<dbReference type="GO" id="GO:0016831">
    <property type="term" value="F:carboxy-lyase activity"/>
    <property type="evidence" value="ECO:0007669"/>
    <property type="project" value="TreeGrafter"/>
</dbReference>
<dbReference type="SMART" id="SM00906">
    <property type="entry name" value="Fungal_trans"/>
    <property type="match status" value="1"/>
</dbReference>
<feature type="region of interest" description="Disordered" evidence="3">
    <location>
        <begin position="137"/>
        <end position="184"/>
    </location>
</feature>
<evidence type="ECO:0000256" key="1">
    <source>
        <dbReference type="ARBA" id="ARBA00022723"/>
    </source>
</evidence>
<gene>
    <name evidence="5" type="ORF">B0T14DRAFT_534208</name>
</gene>
<name>A0AA39X288_9PEZI</name>
<feature type="domain" description="Zn(2)-C6 fungal-type" evidence="4">
    <location>
        <begin position="29"/>
        <end position="60"/>
    </location>
</feature>
<sequence length="694" mass="76714">MDTQRRATGSDSEENSRRKRRAIAQGQRACNPCRARKVRCSYQLPCQTCVDRQLPQLCVYDAPLKRASAASSIAAPSPSPSSASPATTFSPATAFSPGFSAPPTSKTAWAPSKSDWEQLVAKIDKIEHNLQSVRRDIATRSFPRSKRAAQGKDDQSPVPDESASDDAILLPADGGVHSRHPVTGEHVFLGPNSVPAMAMALSQQTANEPSSTVRDLLDKSVLPIFTLENESTTYPFVDLWGLPHASPVRIEKLCAMLPSDSECLQCVRQYRDTAHVLFPGIVNMQQFEVEVTRFLITRTSQAADADKPVLTEQGIYGKSAHWLGLLFACLASGYQCSNLSRRERQLTSQVYVCCAYECLRIVNYLSCCQLDDIQNLLVLGNVISNSMNAGVAWVLLGLTMRLAQGLGLHHEPSFQNLPAEERTLRHEIWSRIIWQDSLLSISYDRATPTANLTSWRTSQPARPDGGFSYAECMLQLCTVALEVVSSRVHPMGIHRQLQRIKERRKEVDAIAEHACVHLRDPSACALMKDHLEHWNWRMHCSYVVSELCKPVLAKRERQNQDLKEVIVGVRKACIDALVDTVDAFLKLQNLTFFARTSWAAVHRSLGSALLLGILGEPTRRESVRAMIDQLIAVMSNLEFADTSEIPAPVTQEGSPGESPHAQMQRILWGADMRIPAEGVADVFPGLSAENPADS</sequence>
<feature type="region of interest" description="Disordered" evidence="3">
    <location>
        <begin position="1"/>
        <end position="27"/>
    </location>
</feature>
<dbReference type="CDD" id="cd12148">
    <property type="entry name" value="fungal_TF_MHR"/>
    <property type="match status" value="1"/>
</dbReference>
<dbReference type="Pfam" id="PF00172">
    <property type="entry name" value="Zn_clus"/>
    <property type="match status" value="1"/>
</dbReference>
<evidence type="ECO:0000313" key="5">
    <source>
        <dbReference type="EMBL" id="KAK0625936.1"/>
    </source>
</evidence>
<dbReference type="InterPro" id="IPR036864">
    <property type="entry name" value="Zn2-C6_fun-type_DNA-bd_sf"/>
</dbReference>
<dbReference type="SMART" id="SM00066">
    <property type="entry name" value="GAL4"/>
    <property type="match status" value="1"/>
</dbReference>
<keyword evidence="6" id="KW-1185">Reference proteome</keyword>
<evidence type="ECO:0000256" key="2">
    <source>
        <dbReference type="ARBA" id="ARBA00023242"/>
    </source>
</evidence>
<dbReference type="Gene3D" id="4.10.240.10">
    <property type="entry name" value="Zn(2)-C6 fungal-type DNA-binding domain"/>
    <property type="match status" value="1"/>
</dbReference>
<dbReference type="PROSITE" id="PS50048">
    <property type="entry name" value="ZN2_CY6_FUNGAL_2"/>
    <property type="match status" value="1"/>
</dbReference>
<dbReference type="EMBL" id="JAULSU010000002">
    <property type="protein sequence ID" value="KAK0625936.1"/>
    <property type="molecule type" value="Genomic_DNA"/>
</dbReference>
<dbReference type="InterPro" id="IPR001138">
    <property type="entry name" value="Zn2Cys6_DnaBD"/>
</dbReference>
<dbReference type="GO" id="GO:0006351">
    <property type="term" value="P:DNA-templated transcription"/>
    <property type="evidence" value="ECO:0007669"/>
    <property type="project" value="InterPro"/>
</dbReference>
<reference evidence="5" key="1">
    <citation type="submission" date="2023-06" db="EMBL/GenBank/DDBJ databases">
        <title>Genome-scale phylogeny and comparative genomics of the fungal order Sordariales.</title>
        <authorList>
            <consortium name="Lawrence Berkeley National Laboratory"/>
            <person name="Hensen N."/>
            <person name="Bonometti L."/>
            <person name="Westerberg I."/>
            <person name="Brannstrom I.O."/>
            <person name="Guillou S."/>
            <person name="Cros-Aarteil S."/>
            <person name="Calhoun S."/>
            <person name="Haridas S."/>
            <person name="Kuo A."/>
            <person name="Mondo S."/>
            <person name="Pangilinan J."/>
            <person name="Riley R."/>
            <person name="Labutti K."/>
            <person name="Andreopoulos B."/>
            <person name="Lipzen A."/>
            <person name="Chen C."/>
            <person name="Yanf M."/>
            <person name="Daum C."/>
            <person name="Ng V."/>
            <person name="Clum A."/>
            <person name="Steindorff A."/>
            <person name="Ohm R."/>
            <person name="Martin F."/>
            <person name="Silar P."/>
            <person name="Natvig D."/>
            <person name="Lalanne C."/>
            <person name="Gautier V."/>
            <person name="Ament-Velasquez S.L."/>
            <person name="Kruys A."/>
            <person name="Hutchinson M.I."/>
            <person name="Powell A.J."/>
            <person name="Barry K."/>
            <person name="Miller A.N."/>
            <person name="Grigoriev I.V."/>
            <person name="Debuchy R."/>
            <person name="Gladieux P."/>
            <person name="Thoren M.H."/>
            <person name="Johannesson H."/>
        </authorList>
    </citation>
    <scope>NUCLEOTIDE SEQUENCE</scope>
    <source>
        <strain evidence="5">CBS 606.72</strain>
    </source>
</reference>
<dbReference type="GO" id="GO:0000981">
    <property type="term" value="F:DNA-binding transcription factor activity, RNA polymerase II-specific"/>
    <property type="evidence" value="ECO:0007669"/>
    <property type="project" value="InterPro"/>
</dbReference>
<dbReference type="AlphaFoldDB" id="A0AA39X288"/>
<keyword evidence="2" id="KW-0539">Nucleus</keyword>
<dbReference type="CDD" id="cd00067">
    <property type="entry name" value="GAL4"/>
    <property type="match status" value="1"/>
</dbReference>
<comment type="caution">
    <text evidence="5">The sequence shown here is derived from an EMBL/GenBank/DDBJ whole genome shotgun (WGS) entry which is preliminary data.</text>
</comment>
<evidence type="ECO:0000313" key="6">
    <source>
        <dbReference type="Proteomes" id="UP001175000"/>
    </source>
</evidence>
<dbReference type="InterPro" id="IPR007219">
    <property type="entry name" value="XnlR_reg_dom"/>
</dbReference>
<feature type="compositionally biased region" description="Polar residues" evidence="3">
    <location>
        <begin position="1"/>
        <end position="10"/>
    </location>
</feature>
<dbReference type="PANTHER" id="PTHR43374">
    <property type="entry name" value="FLAVIN PRENYLTRANSFERASE"/>
    <property type="match status" value="1"/>
</dbReference>
<dbReference type="PANTHER" id="PTHR43374:SF1">
    <property type="entry name" value="FLAVIN PRENYLTRANSFERASE PAD1, MITOCHONDRIAL"/>
    <property type="match status" value="1"/>
</dbReference>
<dbReference type="Proteomes" id="UP001175000">
    <property type="component" value="Unassembled WGS sequence"/>
</dbReference>